<feature type="domain" description="Phage tail tape measure protein" evidence="2">
    <location>
        <begin position="157"/>
        <end position="344"/>
    </location>
</feature>
<dbReference type="KEGG" id="pfo:Pfl01_1148"/>
<dbReference type="InterPro" id="IPR010090">
    <property type="entry name" value="Phage_tape_meas"/>
</dbReference>
<dbReference type="AlphaFoldDB" id="Q3KH65"/>
<dbReference type="eggNOG" id="COG5283">
    <property type="taxonomic scope" value="Bacteria"/>
</dbReference>
<dbReference type="Pfam" id="PF10145">
    <property type="entry name" value="PhageMin_Tail"/>
    <property type="match status" value="1"/>
</dbReference>
<feature type="region of interest" description="Disordered" evidence="1">
    <location>
        <begin position="565"/>
        <end position="602"/>
    </location>
</feature>
<dbReference type="RefSeq" id="WP_011332719.1">
    <property type="nucleotide sequence ID" value="NC_007492.2"/>
</dbReference>
<accession>Q3KH65</accession>
<sequence>MADTSFSLMYAAQTAGAGSGLSAAGSATDSLIKPLSELKEALLTASVDIRSLVREQIKLGAVVLGLNTALASFKVPVVTAAPAAGGESKSKLKAEIEQRSPPAYLQSDMALKAAMAQLRQVQGLSGDLDTLSKANLKLATDKRVAGSGATVVDLVQVEVAAGRSGIGAGLKGADKEQVLLDFARDAAVNASAFGISLKSAGEMLSAWQISMKLDRTQGQLLADATQHLGNSGLNATAADIGSVVQQSGESGVAAGILPEQLAALSAALFNADVDKAGAGAAVKSISAALAKGTQGSAAEQSAWKALGLDPGKLTENVPDSLVKALAALKQQPAEQQTALIKTLFSGDDGVRKLLAKPEDLQKAFSLVAPAKLEGTSTLVSSQAAQSRLASSFAGEGGVGQWMGKPGEAQTPLSLLKPNDPLTPAYSGAIERSAEPAGKDPQRSWNAFDASLNRLITALAPDATGTLDSLTNMTNGVADMAEAYPKTSTALAVAGAGLSAIVVAVMGKAFGNFTDKLLKGVASKLPFGLGGLIADLEDPKAKDKSARNGADHDCCCKPLGSGSGTANTLEPRWPGIRRRAGREPTGRSVRSLRRVTPWPPRTSAPPAVLARPVLPSMSGSPWPGSMTAFSGSSAVSAAPAAPLSGAYARAGKLLAKRAPPLRLLSAGYEMVTGVMKGDTRSVVSSGASLAGSSAGAAVGAALGTLILPGLGTMVGGWLGSMAGGAIGESLGDKLGTQVDRLGSPAQVSKDLIATSATFTIPATPATATASQPVTFNSTININGQDQGSAQALANLVVQTTMSQLGQIMPTNPLATRRDAALTDGVAT</sequence>
<evidence type="ECO:0000313" key="4">
    <source>
        <dbReference type="Proteomes" id="UP000002704"/>
    </source>
</evidence>
<evidence type="ECO:0000259" key="2">
    <source>
        <dbReference type="Pfam" id="PF10145"/>
    </source>
</evidence>
<reference evidence="3 4" key="1">
    <citation type="journal article" date="2009" name="Genome Biol.">
        <title>Genomic and genetic analyses of diversity and plant interactions of Pseudomonas fluorescens.</title>
        <authorList>
            <person name="Silby M.W."/>
            <person name="Cerdeno-Tarraga A.M."/>
            <person name="Vernikos G.S."/>
            <person name="Giddens S.R."/>
            <person name="Jackson R.W."/>
            <person name="Preston G.M."/>
            <person name="Zhang X.X."/>
            <person name="Moon C.D."/>
            <person name="Gehrig S.M."/>
            <person name="Godfrey S.A."/>
            <person name="Knight C.G."/>
            <person name="Malone J.G."/>
            <person name="Robinson Z."/>
            <person name="Spiers A.J."/>
            <person name="Harris S."/>
            <person name="Challis G.L."/>
            <person name="Yaxley A.M."/>
            <person name="Harris D."/>
            <person name="Seeger K."/>
            <person name="Murphy L."/>
            <person name="Rutter S."/>
            <person name="Squares R."/>
            <person name="Quail M.A."/>
            <person name="Saunders E."/>
            <person name="Mavromatis K."/>
            <person name="Brettin T.S."/>
            <person name="Bentley S.D."/>
            <person name="Hothersall J."/>
            <person name="Stephens E."/>
            <person name="Thomas C.M."/>
            <person name="Parkhill J."/>
            <person name="Levy S.B."/>
            <person name="Rainey P.B."/>
            <person name="Thomson N.R."/>
        </authorList>
    </citation>
    <scope>NUCLEOTIDE SEQUENCE [LARGE SCALE GENOMIC DNA]</scope>
    <source>
        <strain evidence="3 4">Pf0-1</strain>
    </source>
</reference>
<organism evidence="3 4">
    <name type="scientific">Pseudomonas fluorescens (strain Pf0-1)</name>
    <dbReference type="NCBI Taxonomy" id="205922"/>
    <lineage>
        <taxon>Bacteria</taxon>
        <taxon>Pseudomonadati</taxon>
        <taxon>Pseudomonadota</taxon>
        <taxon>Gammaproteobacteria</taxon>
        <taxon>Pseudomonadales</taxon>
        <taxon>Pseudomonadaceae</taxon>
        <taxon>Pseudomonas</taxon>
    </lineage>
</organism>
<protein>
    <submittedName>
        <fullName evidence="3">Putative phage tape-measure protein</fullName>
    </submittedName>
</protein>
<evidence type="ECO:0000256" key="1">
    <source>
        <dbReference type="SAM" id="MobiDB-lite"/>
    </source>
</evidence>
<dbReference type="EMBL" id="CP000094">
    <property type="protein sequence ID" value="ABA72891.1"/>
    <property type="molecule type" value="Genomic_DNA"/>
</dbReference>
<gene>
    <name evidence="3" type="ordered locus">Pfl01_1148</name>
</gene>
<dbReference type="Proteomes" id="UP000002704">
    <property type="component" value="Chromosome"/>
</dbReference>
<name>Q3KH65_PSEPF</name>
<proteinExistence type="predicted"/>
<dbReference type="HOGENOM" id="CLU_369145_0_0_6"/>
<dbReference type="NCBIfam" id="TIGR01760">
    <property type="entry name" value="tape_meas_TP901"/>
    <property type="match status" value="1"/>
</dbReference>
<evidence type="ECO:0000313" key="3">
    <source>
        <dbReference type="EMBL" id="ABA72891.1"/>
    </source>
</evidence>